<dbReference type="Gene3D" id="2.30.30.220">
    <property type="entry name" value="SspB-like"/>
    <property type="match status" value="1"/>
</dbReference>
<name>Q0AN04_MARMM</name>
<dbReference type="RefSeq" id="WP_011643978.1">
    <property type="nucleotide sequence ID" value="NC_008347.1"/>
</dbReference>
<dbReference type="KEGG" id="mmr:Mmar10_2041"/>
<proteinExistence type="predicted"/>
<protein>
    <recommendedName>
        <fullName evidence="4">Stringent starvation protein B</fullName>
    </recommendedName>
</protein>
<keyword evidence="3" id="KW-1185">Reference proteome</keyword>
<sequence>MAKDLMRYDLMAQDALRGVVRQALLKAGAPEGLPGPHHFYITFRTTAPGVDIDPTLLEKYPEEMTIVLEHQFWDLNVTETGFEVTLKFSGVPKYLKMPYSAISRFHDPSVGFHLQFEHDGAEDEAGFPDDDPKPKKGNKSGSGSASSGDGGDGAQVVSLDSFRKK</sequence>
<feature type="region of interest" description="Disordered" evidence="1">
    <location>
        <begin position="120"/>
        <end position="165"/>
    </location>
</feature>
<dbReference type="AlphaFoldDB" id="Q0AN04"/>
<reference evidence="2 3" key="1">
    <citation type="submission" date="2006-08" db="EMBL/GenBank/DDBJ databases">
        <title>Complete sequence of Maricaulis maris MCS10.</title>
        <authorList>
            <consortium name="US DOE Joint Genome Institute"/>
            <person name="Copeland A."/>
            <person name="Lucas S."/>
            <person name="Lapidus A."/>
            <person name="Barry K."/>
            <person name="Detter J.C."/>
            <person name="Glavina del Rio T."/>
            <person name="Hammon N."/>
            <person name="Israni S."/>
            <person name="Dalin E."/>
            <person name="Tice H."/>
            <person name="Pitluck S."/>
            <person name="Saunders E."/>
            <person name="Brettin T."/>
            <person name="Bruce D."/>
            <person name="Han C."/>
            <person name="Tapia R."/>
            <person name="Gilna P."/>
            <person name="Schmutz J."/>
            <person name="Larimer F."/>
            <person name="Land M."/>
            <person name="Hauser L."/>
            <person name="Kyrpides N."/>
            <person name="Mikhailova N."/>
            <person name="Viollier P."/>
            <person name="Stephens C."/>
            <person name="Richardson P."/>
        </authorList>
    </citation>
    <scope>NUCLEOTIDE SEQUENCE [LARGE SCALE GENOMIC DNA]</scope>
    <source>
        <strain evidence="2 3">MCS10</strain>
    </source>
</reference>
<dbReference type="Proteomes" id="UP000001964">
    <property type="component" value="Chromosome"/>
</dbReference>
<evidence type="ECO:0008006" key="4">
    <source>
        <dbReference type="Google" id="ProtNLM"/>
    </source>
</evidence>
<dbReference type="Pfam" id="PF04386">
    <property type="entry name" value="SspB"/>
    <property type="match status" value="1"/>
</dbReference>
<dbReference type="SUPFAM" id="SSF101738">
    <property type="entry name" value="SspB-like"/>
    <property type="match status" value="1"/>
</dbReference>
<evidence type="ECO:0000313" key="2">
    <source>
        <dbReference type="EMBL" id="ABI66333.1"/>
    </source>
</evidence>
<accession>Q0AN04</accession>
<organism evidence="2 3">
    <name type="scientific">Maricaulis maris (strain MCS10)</name>
    <name type="common">Caulobacter maris</name>
    <dbReference type="NCBI Taxonomy" id="394221"/>
    <lineage>
        <taxon>Bacteria</taxon>
        <taxon>Pseudomonadati</taxon>
        <taxon>Pseudomonadota</taxon>
        <taxon>Alphaproteobacteria</taxon>
        <taxon>Maricaulales</taxon>
        <taxon>Maricaulaceae</taxon>
        <taxon>Maricaulis</taxon>
    </lineage>
</organism>
<feature type="compositionally biased region" description="Acidic residues" evidence="1">
    <location>
        <begin position="120"/>
        <end position="129"/>
    </location>
</feature>
<dbReference type="EMBL" id="CP000449">
    <property type="protein sequence ID" value="ABI66333.1"/>
    <property type="molecule type" value="Genomic_DNA"/>
</dbReference>
<dbReference type="eggNOG" id="COG3814">
    <property type="taxonomic scope" value="Bacteria"/>
</dbReference>
<evidence type="ECO:0000256" key="1">
    <source>
        <dbReference type="SAM" id="MobiDB-lite"/>
    </source>
</evidence>
<dbReference type="InterPro" id="IPR007481">
    <property type="entry name" value="SspB"/>
</dbReference>
<evidence type="ECO:0000313" key="3">
    <source>
        <dbReference type="Proteomes" id="UP000001964"/>
    </source>
</evidence>
<dbReference type="InterPro" id="IPR036760">
    <property type="entry name" value="SspB-like_sf"/>
</dbReference>
<dbReference type="HOGENOM" id="CLU_106715_1_0_5"/>
<dbReference type="STRING" id="394221.Mmar10_2041"/>
<gene>
    <name evidence="2" type="ordered locus">Mmar10_2041</name>
</gene>